<dbReference type="PROSITE" id="PS50109">
    <property type="entry name" value="HIS_KIN"/>
    <property type="match status" value="1"/>
</dbReference>
<evidence type="ECO:0000256" key="4">
    <source>
        <dbReference type="ARBA" id="ARBA00022679"/>
    </source>
</evidence>
<keyword evidence="10" id="KW-0472">Membrane</keyword>
<evidence type="ECO:0000256" key="1">
    <source>
        <dbReference type="ARBA" id="ARBA00000085"/>
    </source>
</evidence>
<dbReference type="InterPro" id="IPR003594">
    <property type="entry name" value="HATPase_dom"/>
</dbReference>
<evidence type="ECO:0000256" key="3">
    <source>
        <dbReference type="ARBA" id="ARBA00022553"/>
    </source>
</evidence>
<dbReference type="PANTHER" id="PTHR43065:SF10">
    <property type="entry name" value="PEROXIDE STRESS-ACTIVATED HISTIDINE KINASE MAK3"/>
    <property type="match status" value="1"/>
</dbReference>
<dbReference type="SMART" id="SM00387">
    <property type="entry name" value="HATPase_c"/>
    <property type="match status" value="1"/>
</dbReference>
<evidence type="ECO:0000256" key="6">
    <source>
        <dbReference type="ARBA" id="ARBA00022777"/>
    </source>
</evidence>
<evidence type="ECO:0000256" key="7">
    <source>
        <dbReference type="ARBA" id="ARBA00022840"/>
    </source>
</evidence>
<dbReference type="PANTHER" id="PTHR43065">
    <property type="entry name" value="SENSOR HISTIDINE KINASE"/>
    <property type="match status" value="1"/>
</dbReference>
<dbReference type="EC" id="2.7.13.3" evidence="2"/>
<dbReference type="Pfam" id="PF02518">
    <property type="entry name" value="HATPase_c"/>
    <property type="match status" value="1"/>
</dbReference>
<dbReference type="Gene3D" id="3.30.565.10">
    <property type="entry name" value="Histidine kinase-like ATPase, C-terminal domain"/>
    <property type="match status" value="1"/>
</dbReference>
<dbReference type="Gene3D" id="1.10.287.130">
    <property type="match status" value="1"/>
</dbReference>
<gene>
    <name evidence="12" type="ORF">SBA1_480022</name>
</gene>
<evidence type="ECO:0000256" key="10">
    <source>
        <dbReference type="SAM" id="Phobius"/>
    </source>
</evidence>
<dbReference type="InterPro" id="IPR005467">
    <property type="entry name" value="His_kinase_dom"/>
</dbReference>
<feature type="domain" description="Histidine kinase" evidence="11">
    <location>
        <begin position="234"/>
        <end position="453"/>
    </location>
</feature>
<dbReference type="CDD" id="cd00082">
    <property type="entry name" value="HisKA"/>
    <property type="match status" value="1"/>
</dbReference>
<evidence type="ECO:0000256" key="9">
    <source>
        <dbReference type="SAM" id="Coils"/>
    </source>
</evidence>
<dbReference type="InterPro" id="IPR003661">
    <property type="entry name" value="HisK_dim/P_dom"/>
</dbReference>
<keyword evidence="5" id="KW-0547">Nucleotide-binding</keyword>
<keyword evidence="4" id="KW-0808">Transferase</keyword>
<dbReference type="Pfam" id="PF00512">
    <property type="entry name" value="HisKA"/>
    <property type="match status" value="1"/>
</dbReference>
<dbReference type="SMART" id="SM00388">
    <property type="entry name" value="HisKA"/>
    <property type="match status" value="1"/>
</dbReference>
<dbReference type="InterPro" id="IPR004358">
    <property type="entry name" value="Sig_transdc_His_kin-like_C"/>
</dbReference>
<dbReference type="PRINTS" id="PR00344">
    <property type="entry name" value="BCTRLSENSOR"/>
</dbReference>
<evidence type="ECO:0000256" key="5">
    <source>
        <dbReference type="ARBA" id="ARBA00022741"/>
    </source>
</evidence>
<dbReference type="AlphaFoldDB" id="A0A2U3KU30"/>
<dbReference type="InterPro" id="IPR025201">
    <property type="entry name" value="KdpD_TM"/>
</dbReference>
<dbReference type="InterPro" id="IPR036890">
    <property type="entry name" value="HATPase_C_sf"/>
</dbReference>
<dbReference type="Pfam" id="PF13493">
    <property type="entry name" value="DUF4118"/>
    <property type="match status" value="1"/>
</dbReference>
<dbReference type="SUPFAM" id="SSF55874">
    <property type="entry name" value="ATPase domain of HSP90 chaperone/DNA topoisomerase II/histidine kinase"/>
    <property type="match status" value="1"/>
</dbReference>
<dbReference type="InterPro" id="IPR036097">
    <property type="entry name" value="HisK_dim/P_sf"/>
</dbReference>
<reference evidence="13" key="1">
    <citation type="submission" date="2018-02" db="EMBL/GenBank/DDBJ databases">
        <authorList>
            <person name="Hausmann B."/>
        </authorList>
    </citation>
    <scope>NUCLEOTIDE SEQUENCE [LARGE SCALE GENOMIC DNA]</scope>
    <source>
        <strain evidence="13">Peat soil MAG SbA1</strain>
    </source>
</reference>
<keyword evidence="7" id="KW-0067">ATP-binding</keyword>
<dbReference type="GO" id="GO:0000155">
    <property type="term" value="F:phosphorelay sensor kinase activity"/>
    <property type="evidence" value="ECO:0007669"/>
    <property type="project" value="InterPro"/>
</dbReference>
<keyword evidence="6 12" id="KW-0418">Kinase</keyword>
<protein>
    <recommendedName>
        <fullName evidence="2">histidine kinase</fullName>
        <ecNumber evidence="2">2.7.13.3</ecNumber>
    </recommendedName>
</protein>
<sequence>MRRRTGQPIELTPGAGDLPAQLFLAKAMNGAKTEAKRSTINWMDVLWLAFLAGLALLPPIEETHKQEILLGFGVIQLAEGWLVARWPSRGPICVVLWKIALATILVDHTGEVAINSYYYPIYFLPILTAAEYFGPWATLFWTSLSSAAYCSYLYPALQDFEITAEDYGRLAIRILFFYLAAMVVNRFVVENRRQTQRYQELAETLAVTNRQLEQAQAEARRSERLAALGQLSAGLAHEIRNPLGVIKGSAEMLSQKLGQSDPLATELAGYISSETNRLSGLVTRFLDFARPLHAELSPQAITVVLDRALSDVATLWKGATVQVEKHYQPDLPLVELDESLCEQAFLNLIKNAYDAMSANGGRLQVRVAKSEAGERQGVEVRIEDTGPGIPRELREQIFNPFVTTKKDGVGLGLSIVSKIIDGHHGSMRVEDASQGDGKQGTGACFVVFFPAAEGSKPVAEPAHAVIS</sequence>
<feature type="transmembrane region" description="Helical" evidence="10">
    <location>
        <begin position="170"/>
        <end position="189"/>
    </location>
</feature>
<comment type="catalytic activity">
    <reaction evidence="1">
        <text>ATP + protein L-histidine = ADP + protein N-phospho-L-histidine.</text>
        <dbReference type="EC" id="2.7.13.3"/>
    </reaction>
</comment>
<proteinExistence type="predicted"/>
<dbReference type="GO" id="GO:0005524">
    <property type="term" value="F:ATP binding"/>
    <property type="evidence" value="ECO:0007669"/>
    <property type="project" value="UniProtKB-KW"/>
</dbReference>
<dbReference type="EMBL" id="OMOD01000142">
    <property type="protein sequence ID" value="SPF43152.1"/>
    <property type="molecule type" value="Genomic_DNA"/>
</dbReference>
<feature type="coiled-coil region" evidence="9">
    <location>
        <begin position="191"/>
        <end position="225"/>
    </location>
</feature>
<dbReference type="SUPFAM" id="SSF47384">
    <property type="entry name" value="Homodimeric domain of signal transducing histidine kinase"/>
    <property type="match status" value="1"/>
</dbReference>
<keyword evidence="3" id="KW-0597">Phosphoprotein</keyword>
<evidence type="ECO:0000256" key="8">
    <source>
        <dbReference type="ARBA" id="ARBA00023012"/>
    </source>
</evidence>
<evidence type="ECO:0000256" key="2">
    <source>
        <dbReference type="ARBA" id="ARBA00012438"/>
    </source>
</evidence>
<organism evidence="12 13">
    <name type="scientific">Candidatus Sulfotelmatobacter kueseliae</name>
    <dbReference type="NCBI Taxonomy" id="2042962"/>
    <lineage>
        <taxon>Bacteria</taxon>
        <taxon>Pseudomonadati</taxon>
        <taxon>Acidobacteriota</taxon>
        <taxon>Terriglobia</taxon>
        <taxon>Terriglobales</taxon>
        <taxon>Candidatus Korobacteraceae</taxon>
        <taxon>Candidatus Sulfotelmatobacter</taxon>
    </lineage>
</organism>
<keyword evidence="10" id="KW-0812">Transmembrane</keyword>
<dbReference type="OrthoDB" id="9761263at2"/>
<evidence type="ECO:0000313" key="12">
    <source>
        <dbReference type="EMBL" id="SPF43152.1"/>
    </source>
</evidence>
<dbReference type="Proteomes" id="UP000238701">
    <property type="component" value="Unassembled WGS sequence"/>
</dbReference>
<name>A0A2U3KU30_9BACT</name>
<keyword evidence="9" id="KW-0175">Coiled coil</keyword>
<accession>A0A2U3KU30</accession>
<evidence type="ECO:0000259" key="11">
    <source>
        <dbReference type="PROSITE" id="PS50109"/>
    </source>
</evidence>
<evidence type="ECO:0000313" key="13">
    <source>
        <dbReference type="Proteomes" id="UP000238701"/>
    </source>
</evidence>
<keyword evidence="8" id="KW-0902">Two-component regulatory system</keyword>
<keyword evidence="10" id="KW-1133">Transmembrane helix</keyword>